<keyword evidence="3" id="KW-0547">Nucleotide-binding</keyword>
<evidence type="ECO:0000256" key="6">
    <source>
        <dbReference type="ARBA" id="ARBA00023277"/>
    </source>
</evidence>
<sequence length="240" mass="25252">MAPACPEAGRITAGGVQHVNGVPVCQSSYADDLVHPATTSRNADLLPYASADVTILDAVTQKELNQKVAAVEDVEDTLWVGSPGVAIALANRFAQARSDKLAIRMCNSILIVVGSANPVSRRQLTQVMQHPHTTYLMIPKDRVTAPAQSLSDLVEQAMDHFGECDTVIATGGDKMEAALNLLGICQFSLVGELEHGFPLAIATLPNGSLLTLGMKAGGFGVDTTLLHAVDVPCTRKGKAI</sequence>
<dbReference type="Pfam" id="PF17042">
    <property type="entry name" value="NBD_C"/>
    <property type="match status" value="1"/>
</dbReference>
<evidence type="ECO:0000256" key="1">
    <source>
        <dbReference type="ARBA" id="ARBA00005715"/>
    </source>
</evidence>
<evidence type="ECO:0000256" key="5">
    <source>
        <dbReference type="ARBA" id="ARBA00022840"/>
    </source>
</evidence>
<organism evidence="9 10">
    <name type="scientific">Parasedimentitalea marina</name>
    <dbReference type="NCBI Taxonomy" id="2483033"/>
    <lineage>
        <taxon>Bacteria</taxon>
        <taxon>Pseudomonadati</taxon>
        <taxon>Pseudomonadota</taxon>
        <taxon>Alphaproteobacteria</taxon>
        <taxon>Rhodobacterales</taxon>
        <taxon>Paracoccaceae</taxon>
        <taxon>Parasedimentitalea</taxon>
    </lineage>
</organism>
<protein>
    <submittedName>
        <fullName evidence="9">Four-carbon acid sugar kinase family protein</fullName>
    </submittedName>
</protein>
<dbReference type="InterPro" id="IPR037051">
    <property type="entry name" value="4-carb_acid_sugar_kinase_N_sf"/>
</dbReference>
<dbReference type="SUPFAM" id="SSF142764">
    <property type="entry name" value="YgbK-like"/>
    <property type="match status" value="1"/>
</dbReference>
<dbReference type="InterPro" id="IPR031475">
    <property type="entry name" value="NBD_C"/>
</dbReference>
<keyword evidence="10" id="KW-1185">Reference proteome</keyword>
<feature type="domain" description="Four-carbon acid sugar kinase nucleotide binding" evidence="8">
    <location>
        <begin position="148"/>
        <end position="225"/>
    </location>
</feature>
<dbReference type="KEGG" id="sedi:EBB79_10405"/>
<evidence type="ECO:0000256" key="4">
    <source>
        <dbReference type="ARBA" id="ARBA00022777"/>
    </source>
</evidence>
<accession>A0A3T0N2I9</accession>
<dbReference type="Gene3D" id="3.40.50.10840">
    <property type="entry name" value="Putative sugar-binding, N-terminal domain"/>
    <property type="match status" value="1"/>
</dbReference>
<keyword evidence="5" id="KW-0067">ATP-binding</keyword>
<evidence type="ECO:0000256" key="2">
    <source>
        <dbReference type="ARBA" id="ARBA00022679"/>
    </source>
</evidence>
<dbReference type="Pfam" id="PF07005">
    <property type="entry name" value="SBD_N"/>
    <property type="match status" value="1"/>
</dbReference>
<feature type="domain" description="Four-carbon acid sugar kinase N-terminal" evidence="7">
    <location>
        <begin position="2"/>
        <end position="46"/>
    </location>
</feature>
<evidence type="ECO:0000313" key="10">
    <source>
        <dbReference type="Proteomes" id="UP000283063"/>
    </source>
</evidence>
<dbReference type="InterPro" id="IPR010737">
    <property type="entry name" value="4-carb_acid_sugar_kinase_N"/>
</dbReference>
<evidence type="ECO:0000256" key="3">
    <source>
        <dbReference type="ARBA" id="ARBA00022741"/>
    </source>
</evidence>
<dbReference type="RefSeq" id="WP_238705077.1">
    <property type="nucleotide sequence ID" value="NZ_CP033219.1"/>
</dbReference>
<dbReference type="Proteomes" id="UP000283063">
    <property type="component" value="Chromosome"/>
</dbReference>
<dbReference type="GO" id="GO:0005524">
    <property type="term" value="F:ATP binding"/>
    <property type="evidence" value="ECO:0007669"/>
    <property type="project" value="UniProtKB-KW"/>
</dbReference>
<dbReference type="GO" id="GO:0016301">
    <property type="term" value="F:kinase activity"/>
    <property type="evidence" value="ECO:0007669"/>
    <property type="project" value="UniProtKB-KW"/>
</dbReference>
<keyword evidence="4 9" id="KW-0418">Kinase</keyword>
<keyword evidence="6" id="KW-0119">Carbohydrate metabolism</keyword>
<proteinExistence type="inferred from homology"/>
<dbReference type="EMBL" id="CP033219">
    <property type="protein sequence ID" value="AZV78248.1"/>
    <property type="molecule type" value="Genomic_DNA"/>
</dbReference>
<gene>
    <name evidence="9" type="ORF">EBB79_10405</name>
</gene>
<reference evidence="9 10" key="1">
    <citation type="submission" date="2018-10" db="EMBL/GenBank/DDBJ databases">
        <title>Parasedimentitalea marina sp. nov., a psychrophilic bacterium isolated from deep seawater of the New Britain Trench.</title>
        <authorList>
            <person name="Cao J."/>
        </authorList>
    </citation>
    <scope>NUCLEOTIDE SEQUENCE [LARGE SCALE GENOMIC DNA]</scope>
    <source>
        <strain evidence="9 10">W43</strain>
    </source>
</reference>
<comment type="similarity">
    <text evidence="1">Belongs to the four-carbon acid sugar kinase family.</text>
</comment>
<name>A0A3T0N2I9_9RHOB</name>
<dbReference type="InterPro" id="IPR042213">
    <property type="entry name" value="NBD_C_sf"/>
</dbReference>
<keyword evidence="2" id="KW-0808">Transferase</keyword>
<dbReference type="Gene3D" id="3.40.980.20">
    <property type="entry name" value="Four-carbon acid sugar kinase, nucleotide binding domain"/>
    <property type="match status" value="1"/>
</dbReference>
<dbReference type="AlphaFoldDB" id="A0A3T0N2I9"/>
<evidence type="ECO:0000259" key="7">
    <source>
        <dbReference type="Pfam" id="PF07005"/>
    </source>
</evidence>
<evidence type="ECO:0000259" key="8">
    <source>
        <dbReference type="Pfam" id="PF17042"/>
    </source>
</evidence>
<evidence type="ECO:0000313" key="9">
    <source>
        <dbReference type="EMBL" id="AZV78248.1"/>
    </source>
</evidence>